<protein>
    <submittedName>
        <fullName evidence="2">Uncharacterized protein</fullName>
    </submittedName>
</protein>
<feature type="region of interest" description="Disordered" evidence="1">
    <location>
        <begin position="137"/>
        <end position="156"/>
    </location>
</feature>
<evidence type="ECO:0000313" key="3">
    <source>
        <dbReference type="Proteomes" id="UP001159363"/>
    </source>
</evidence>
<evidence type="ECO:0000313" key="2">
    <source>
        <dbReference type="EMBL" id="KAJ8873918.1"/>
    </source>
</evidence>
<comment type="caution">
    <text evidence="2">The sequence shown here is derived from an EMBL/GenBank/DDBJ whole genome shotgun (WGS) entry which is preliminary data.</text>
</comment>
<organism evidence="2 3">
    <name type="scientific">Dryococelus australis</name>
    <dbReference type="NCBI Taxonomy" id="614101"/>
    <lineage>
        <taxon>Eukaryota</taxon>
        <taxon>Metazoa</taxon>
        <taxon>Ecdysozoa</taxon>
        <taxon>Arthropoda</taxon>
        <taxon>Hexapoda</taxon>
        <taxon>Insecta</taxon>
        <taxon>Pterygota</taxon>
        <taxon>Neoptera</taxon>
        <taxon>Polyneoptera</taxon>
        <taxon>Phasmatodea</taxon>
        <taxon>Verophasmatodea</taxon>
        <taxon>Anareolatae</taxon>
        <taxon>Phasmatidae</taxon>
        <taxon>Eurycanthinae</taxon>
        <taxon>Dryococelus</taxon>
    </lineage>
</organism>
<evidence type="ECO:0000256" key="1">
    <source>
        <dbReference type="SAM" id="MobiDB-lite"/>
    </source>
</evidence>
<gene>
    <name evidence="2" type="ORF">PR048_024754</name>
</gene>
<sequence>MSALSDIRPSNVGSDGVPSLRAVRREDLIPAATTRNEGKSPLDVRYFVVHRVILTAALLVNRRPALGTCTEQENRYASCLSVRCTNQERWPRAYSQFLTLFFPRPGHSGFSHVRIVPGDAVGRRVFSEISRFPPPFHSGAAPYSPQSPSSAIETSRYRDEVLLNRRNWRFEISNRDQQPSSTNWERGRGELVRAYMASSGPRDRCAKTTGVRGHCTRLTSFAAGLPQRTDCTATPPPGVTSVGGGRVTQVLPLAGTSVFLTSSMTSHRPRGGTLTAPLHRNSLEDAGLLSMIILLSFKYNWLDGTNGGRGGAVASAPASHLGDPGSITGRFAPGFSHVGIMLDDAAVRRAFSGNSSFHRPCIPAPLHPRVSLHVMFRDDGHLRVPAGKPVTRRVLPRPGPLCLPRCGRVALPVNSLTTSGCMGCIRSSKCGDRARVVMDEQ</sequence>
<accession>A0ABQ9GPG8</accession>
<reference evidence="2 3" key="1">
    <citation type="submission" date="2023-02" db="EMBL/GenBank/DDBJ databases">
        <title>LHISI_Scaffold_Assembly.</title>
        <authorList>
            <person name="Stuart O.P."/>
            <person name="Cleave R."/>
            <person name="Magrath M.J.L."/>
            <person name="Mikheyev A.S."/>
        </authorList>
    </citation>
    <scope>NUCLEOTIDE SEQUENCE [LARGE SCALE GENOMIC DNA]</scope>
    <source>
        <strain evidence="2">Daus_M_001</strain>
        <tissue evidence="2">Leg muscle</tissue>
    </source>
</reference>
<dbReference type="Proteomes" id="UP001159363">
    <property type="component" value="Chromosome 9"/>
</dbReference>
<dbReference type="EMBL" id="JARBHB010000010">
    <property type="protein sequence ID" value="KAJ8873918.1"/>
    <property type="molecule type" value="Genomic_DNA"/>
</dbReference>
<name>A0ABQ9GPG8_9NEOP</name>
<feature type="compositionally biased region" description="Low complexity" evidence="1">
    <location>
        <begin position="138"/>
        <end position="151"/>
    </location>
</feature>
<keyword evidence="3" id="KW-1185">Reference proteome</keyword>
<proteinExistence type="predicted"/>